<keyword evidence="2" id="KW-1185">Reference proteome</keyword>
<proteinExistence type="predicted"/>
<name>A0A4Z2E2M7_9TELE</name>
<gene>
    <name evidence="1" type="primary">ncl1_0</name>
    <name evidence="1" type="ORF">EYF80_066890</name>
</gene>
<dbReference type="Proteomes" id="UP000314294">
    <property type="component" value="Unassembled WGS sequence"/>
</dbReference>
<dbReference type="AlphaFoldDB" id="A0A4Z2E2M7"/>
<accession>A0A4Z2E2M7</accession>
<dbReference type="EMBL" id="SRLO01020216">
    <property type="protein sequence ID" value="TNN22993.1"/>
    <property type="molecule type" value="Genomic_DNA"/>
</dbReference>
<protein>
    <submittedName>
        <fullName evidence="1">Nicalin-1</fullName>
    </submittedName>
</protein>
<reference evidence="1 2" key="1">
    <citation type="submission" date="2019-03" db="EMBL/GenBank/DDBJ databases">
        <title>First draft genome of Liparis tanakae, snailfish: a comprehensive survey of snailfish specific genes.</title>
        <authorList>
            <person name="Kim W."/>
            <person name="Song I."/>
            <person name="Jeong J.-H."/>
            <person name="Kim D."/>
            <person name="Kim S."/>
            <person name="Ryu S."/>
            <person name="Song J.Y."/>
            <person name="Lee S.K."/>
        </authorList>
    </citation>
    <scope>NUCLEOTIDE SEQUENCE [LARGE SCALE GENOMIC DNA]</scope>
    <source>
        <tissue evidence="1">Muscle</tissue>
    </source>
</reference>
<evidence type="ECO:0000313" key="1">
    <source>
        <dbReference type="EMBL" id="TNN22993.1"/>
    </source>
</evidence>
<evidence type="ECO:0000313" key="2">
    <source>
        <dbReference type="Proteomes" id="UP000314294"/>
    </source>
</evidence>
<organism evidence="1 2">
    <name type="scientific">Liparis tanakae</name>
    <name type="common">Tanaka's snailfish</name>
    <dbReference type="NCBI Taxonomy" id="230148"/>
    <lineage>
        <taxon>Eukaryota</taxon>
        <taxon>Metazoa</taxon>
        <taxon>Chordata</taxon>
        <taxon>Craniata</taxon>
        <taxon>Vertebrata</taxon>
        <taxon>Euteleostomi</taxon>
        <taxon>Actinopterygii</taxon>
        <taxon>Neopterygii</taxon>
        <taxon>Teleostei</taxon>
        <taxon>Neoteleostei</taxon>
        <taxon>Acanthomorphata</taxon>
        <taxon>Eupercaria</taxon>
        <taxon>Perciformes</taxon>
        <taxon>Cottioidei</taxon>
        <taxon>Cottales</taxon>
        <taxon>Liparidae</taxon>
        <taxon>Liparis</taxon>
    </lineage>
</organism>
<sequence>MSSLMSSLTSLPRAAQLDREPGHALLVNSLEHEFRRHLQQVHRHAYRQDRRWAAAETLT</sequence>
<comment type="caution">
    <text evidence="1">The sequence shown here is derived from an EMBL/GenBank/DDBJ whole genome shotgun (WGS) entry which is preliminary data.</text>
</comment>